<dbReference type="InterPro" id="IPR009057">
    <property type="entry name" value="Homeodomain-like_sf"/>
</dbReference>
<evidence type="ECO:0000256" key="1">
    <source>
        <dbReference type="ARBA" id="ARBA00023125"/>
    </source>
</evidence>
<dbReference type="GO" id="GO:0003700">
    <property type="term" value="F:DNA-binding transcription factor activity"/>
    <property type="evidence" value="ECO:0007669"/>
    <property type="project" value="TreeGrafter"/>
</dbReference>
<dbReference type="Pfam" id="PF00440">
    <property type="entry name" value="TetR_N"/>
    <property type="match status" value="1"/>
</dbReference>
<evidence type="ECO:0000313" key="5">
    <source>
        <dbReference type="EMBL" id="MBA2895709.1"/>
    </source>
</evidence>
<dbReference type="Proteomes" id="UP000530928">
    <property type="component" value="Unassembled WGS sequence"/>
</dbReference>
<dbReference type="PANTHER" id="PTHR30055:SF209">
    <property type="entry name" value="POSSIBLE TRANSCRIPTIONAL REGULATORY PROTEIN (PROBABLY TETR-FAMILY)"/>
    <property type="match status" value="1"/>
</dbReference>
<evidence type="ECO:0000256" key="3">
    <source>
        <dbReference type="SAM" id="MobiDB-lite"/>
    </source>
</evidence>
<gene>
    <name evidence="5" type="ORF">HNR30_007095</name>
</gene>
<dbReference type="PRINTS" id="PR00455">
    <property type="entry name" value="HTHTETR"/>
</dbReference>
<dbReference type="PANTHER" id="PTHR30055">
    <property type="entry name" value="HTH-TYPE TRANSCRIPTIONAL REGULATOR RUTR"/>
    <property type="match status" value="1"/>
</dbReference>
<sequence>MSARRELPILGQAQPERSDAARNRQKIIEATTRLIAEHGTEQLSLDEVARAAGVGVGTVYRRFGDRSGLLLALIDEHERRFQEAFLSGPPPLGPGAADRDRLRAFLHALVDRIRGQEGLFLMLEKGVRYSGPYQVHHTHVATLVAGVRPGCDAHFLADGLLAPLNANLICRRGYSIERIKSGIDQLVDLL</sequence>
<evidence type="ECO:0000256" key="2">
    <source>
        <dbReference type="PROSITE-ProRule" id="PRU00335"/>
    </source>
</evidence>
<name>A0A7W0CR72_9ACTN</name>
<feature type="domain" description="HTH tetR-type" evidence="4">
    <location>
        <begin position="21"/>
        <end position="81"/>
    </location>
</feature>
<dbReference type="InterPro" id="IPR001647">
    <property type="entry name" value="HTH_TetR"/>
</dbReference>
<feature type="region of interest" description="Disordered" evidence="3">
    <location>
        <begin position="1"/>
        <end position="21"/>
    </location>
</feature>
<accession>A0A7W0CR72</accession>
<feature type="DNA-binding region" description="H-T-H motif" evidence="2">
    <location>
        <begin position="44"/>
        <end position="63"/>
    </location>
</feature>
<dbReference type="RefSeq" id="WP_312894848.1">
    <property type="nucleotide sequence ID" value="NZ_BAABAM010000011.1"/>
</dbReference>
<dbReference type="Gene3D" id="1.10.357.10">
    <property type="entry name" value="Tetracycline Repressor, domain 2"/>
    <property type="match status" value="1"/>
</dbReference>
<dbReference type="InterPro" id="IPR050109">
    <property type="entry name" value="HTH-type_TetR-like_transc_reg"/>
</dbReference>
<dbReference type="AlphaFoldDB" id="A0A7W0CR72"/>
<comment type="caution">
    <text evidence="5">The sequence shown here is derived from an EMBL/GenBank/DDBJ whole genome shotgun (WGS) entry which is preliminary data.</text>
</comment>
<keyword evidence="1 2" id="KW-0238">DNA-binding</keyword>
<dbReference type="SUPFAM" id="SSF46689">
    <property type="entry name" value="Homeodomain-like"/>
    <property type="match status" value="1"/>
</dbReference>
<dbReference type="EMBL" id="JACDUR010000007">
    <property type="protein sequence ID" value="MBA2895709.1"/>
    <property type="molecule type" value="Genomic_DNA"/>
</dbReference>
<organism evidence="5 6">
    <name type="scientific">Nonomuraea soli</name>
    <dbReference type="NCBI Taxonomy" id="1032476"/>
    <lineage>
        <taxon>Bacteria</taxon>
        <taxon>Bacillati</taxon>
        <taxon>Actinomycetota</taxon>
        <taxon>Actinomycetes</taxon>
        <taxon>Streptosporangiales</taxon>
        <taxon>Streptosporangiaceae</taxon>
        <taxon>Nonomuraea</taxon>
    </lineage>
</organism>
<protein>
    <submittedName>
        <fullName evidence="5">AcrR family transcriptional regulator</fullName>
    </submittedName>
</protein>
<dbReference type="GO" id="GO:0000976">
    <property type="term" value="F:transcription cis-regulatory region binding"/>
    <property type="evidence" value="ECO:0007669"/>
    <property type="project" value="TreeGrafter"/>
</dbReference>
<evidence type="ECO:0000259" key="4">
    <source>
        <dbReference type="PROSITE" id="PS50977"/>
    </source>
</evidence>
<evidence type="ECO:0000313" key="6">
    <source>
        <dbReference type="Proteomes" id="UP000530928"/>
    </source>
</evidence>
<reference evidence="5 6" key="1">
    <citation type="submission" date="2020-07" db="EMBL/GenBank/DDBJ databases">
        <title>Genomic Encyclopedia of Type Strains, Phase IV (KMG-IV): sequencing the most valuable type-strain genomes for metagenomic binning, comparative biology and taxonomic classification.</title>
        <authorList>
            <person name="Goeker M."/>
        </authorList>
    </citation>
    <scope>NUCLEOTIDE SEQUENCE [LARGE SCALE GENOMIC DNA]</scope>
    <source>
        <strain evidence="5 6">DSM 45533</strain>
    </source>
</reference>
<dbReference type="PROSITE" id="PS50977">
    <property type="entry name" value="HTH_TETR_2"/>
    <property type="match status" value="1"/>
</dbReference>
<proteinExistence type="predicted"/>
<keyword evidence="6" id="KW-1185">Reference proteome</keyword>